<evidence type="ECO:0000313" key="2">
    <source>
        <dbReference type="Proteomes" id="UP001497516"/>
    </source>
</evidence>
<protein>
    <submittedName>
        <fullName evidence="1">Uncharacterized protein</fullName>
    </submittedName>
</protein>
<organism evidence="1 2">
    <name type="scientific">Linum trigynum</name>
    <dbReference type="NCBI Taxonomy" id="586398"/>
    <lineage>
        <taxon>Eukaryota</taxon>
        <taxon>Viridiplantae</taxon>
        <taxon>Streptophyta</taxon>
        <taxon>Embryophyta</taxon>
        <taxon>Tracheophyta</taxon>
        <taxon>Spermatophyta</taxon>
        <taxon>Magnoliopsida</taxon>
        <taxon>eudicotyledons</taxon>
        <taxon>Gunneridae</taxon>
        <taxon>Pentapetalae</taxon>
        <taxon>rosids</taxon>
        <taxon>fabids</taxon>
        <taxon>Malpighiales</taxon>
        <taxon>Linaceae</taxon>
        <taxon>Linum</taxon>
    </lineage>
</organism>
<keyword evidence="2" id="KW-1185">Reference proteome</keyword>
<proteinExistence type="predicted"/>
<evidence type="ECO:0000313" key="1">
    <source>
        <dbReference type="EMBL" id="CAL1400837.1"/>
    </source>
</evidence>
<dbReference type="EMBL" id="OZ034820">
    <property type="protein sequence ID" value="CAL1400837.1"/>
    <property type="molecule type" value="Genomic_DNA"/>
</dbReference>
<accession>A0AAV2FSA2</accession>
<gene>
    <name evidence="1" type="ORF">LTRI10_LOCUS40940</name>
</gene>
<name>A0AAV2FSA2_9ROSI</name>
<sequence length="143" mass="16693">MNIMKDKFGVQEMKLLRTKPFRKHIGNLFLRRYLLRSDITRCRSLPYEVAVHFNVLCALIKNRVGGYMRATWLSQYNGVESGLETPNSLSNHQSQMSSLTVLAMARYSASEDERATTNYFFVRQKIGLSPSRRKYPVVERRVR</sequence>
<reference evidence="1 2" key="1">
    <citation type="submission" date="2024-04" db="EMBL/GenBank/DDBJ databases">
        <authorList>
            <person name="Fracassetti M."/>
        </authorList>
    </citation>
    <scope>NUCLEOTIDE SEQUENCE [LARGE SCALE GENOMIC DNA]</scope>
</reference>
<dbReference type="AlphaFoldDB" id="A0AAV2FSA2"/>
<dbReference type="Proteomes" id="UP001497516">
    <property type="component" value="Chromosome 7"/>
</dbReference>